<dbReference type="EMBL" id="CM047743">
    <property type="protein sequence ID" value="KAJ0030048.1"/>
    <property type="molecule type" value="Genomic_DNA"/>
</dbReference>
<reference evidence="2" key="1">
    <citation type="journal article" date="2023" name="G3 (Bethesda)">
        <title>Genome assembly and association tests identify interacting loci associated with vigor, precocity, and sex in interspecific pistachio rootstocks.</title>
        <authorList>
            <person name="Palmer W."/>
            <person name="Jacygrad E."/>
            <person name="Sagayaradj S."/>
            <person name="Cavanaugh K."/>
            <person name="Han R."/>
            <person name="Bertier L."/>
            <person name="Beede B."/>
            <person name="Kafkas S."/>
            <person name="Golino D."/>
            <person name="Preece J."/>
            <person name="Michelmore R."/>
        </authorList>
    </citation>
    <scope>NUCLEOTIDE SEQUENCE [LARGE SCALE GENOMIC DNA]</scope>
</reference>
<name>A0ACC0Y696_9ROSI</name>
<organism evidence="1 2">
    <name type="scientific">Pistacia integerrima</name>
    <dbReference type="NCBI Taxonomy" id="434235"/>
    <lineage>
        <taxon>Eukaryota</taxon>
        <taxon>Viridiplantae</taxon>
        <taxon>Streptophyta</taxon>
        <taxon>Embryophyta</taxon>
        <taxon>Tracheophyta</taxon>
        <taxon>Spermatophyta</taxon>
        <taxon>Magnoliopsida</taxon>
        <taxon>eudicotyledons</taxon>
        <taxon>Gunneridae</taxon>
        <taxon>Pentapetalae</taxon>
        <taxon>rosids</taxon>
        <taxon>malvids</taxon>
        <taxon>Sapindales</taxon>
        <taxon>Anacardiaceae</taxon>
        <taxon>Pistacia</taxon>
    </lineage>
</organism>
<keyword evidence="2" id="KW-1185">Reference proteome</keyword>
<sequence>MGNGELEELDCVARCVMVMPNWTWKAERGLMIDPLKRKEDDKLNCANKLTQHDFILPMTAVKDAKKSVSPSKDIEL</sequence>
<comment type="caution">
    <text evidence="1">The sequence shown here is derived from an EMBL/GenBank/DDBJ whole genome shotgun (WGS) entry which is preliminary data.</text>
</comment>
<accession>A0ACC0Y696</accession>
<dbReference type="Proteomes" id="UP001163603">
    <property type="component" value="Chromosome 8"/>
</dbReference>
<proteinExistence type="predicted"/>
<protein>
    <submittedName>
        <fullName evidence="1">Uncharacterized protein</fullName>
    </submittedName>
</protein>
<evidence type="ECO:0000313" key="1">
    <source>
        <dbReference type="EMBL" id="KAJ0030048.1"/>
    </source>
</evidence>
<gene>
    <name evidence="1" type="ORF">Pint_12570</name>
</gene>
<evidence type="ECO:0000313" key="2">
    <source>
        <dbReference type="Proteomes" id="UP001163603"/>
    </source>
</evidence>